<dbReference type="RefSeq" id="XP_025363221.1">
    <property type="nucleotide sequence ID" value="XM_025503550.1"/>
</dbReference>
<dbReference type="PANTHER" id="PTHR47551">
    <property type="entry name" value="TUBULIN--TYROSINE LIGASE PBY1-RELATED"/>
    <property type="match status" value="1"/>
</dbReference>
<organism evidence="3 4">
    <name type="scientific">Jaminaea rosea</name>
    <dbReference type="NCBI Taxonomy" id="1569628"/>
    <lineage>
        <taxon>Eukaryota</taxon>
        <taxon>Fungi</taxon>
        <taxon>Dikarya</taxon>
        <taxon>Basidiomycota</taxon>
        <taxon>Ustilaginomycotina</taxon>
        <taxon>Exobasidiomycetes</taxon>
        <taxon>Microstromatales</taxon>
        <taxon>Microstromatales incertae sedis</taxon>
        <taxon>Jaminaea</taxon>
    </lineage>
</organism>
<dbReference type="OrthoDB" id="202825at2759"/>
<name>A0A316UTJ4_9BASI</name>
<accession>A0A316UTJ4</accession>
<dbReference type="Proteomes" id="UP000245884">
    <property type="component" value="Unassembled WGS sequence"/>
</dbReference>
<reference evidence="3 4" key="1">
    <citation type="journal article" date="2018" name="Mol. Biol. Evol.">
        <title>Broad Genomic Sampling Reveals a Smut Pathogenic Ancestry of the Fungal Clade Ustilaginomycotina.</title>
        <authorList>
            <person name="Kijpornyongpan T."/>
            <person name="Mondo S.J."/>
            <person name="Barry K."/>
            <person name="Sandor L."/>
            <person name="Lee J."/>
            <person name="Lipzen A."/>
            <person name="Pangilinan J."/>
            <person name="LaButti K."/>
            <person name="Hainaut M."/>
            <person name="Henrissat B."/>
            <person name="Grigoriev I.V."/>
            <person name="Spatafora J.W."/>
            <person name="Aime M.C."/>
        </authorList>
    </citation>
    <scope>NUCLEOTIDE SEQUENCE [LARGE SCALE GENOMIC DNA]</scope>
    <source>
        <strain evidence="3 4">MCA 5214</strain>
    </source>
</reference>
<feature type="region of interest" description="Disordered" evidence="1">
    <location>
        <begin position="186"/>
        <end position="217"/>
    </location>
</feature>
<dbReference type="SUPFAM" id="SSF64167">
    <property type="entry name" value="SurE-like"/>
    <property type="match status" value="2"/>
</dbReference>
<evidence type="ECO:0000259" key="2">
    <source>
        <dbReference type="Pfam" id="PF01975"/>
    </source>
</evidence>
<proteinExistence type="predicted"/>
<dbReference type="AlphaFoldDB" id="A0A316UTJ4"/>
<dbReference type="PANTHER" id="PTHR47551:SF1">
    <property type="entry name" value="TUBULIN--TYROSINE LIGASE PBY1-RELATED"/>
    <property type="match status" value="1"/>
</dbReference>
<gene>
    <name evidence="3" type="ORF">BDZ90DRAFT_152917</name>
</gene>
<keyword evidence="4" id="KW-1185">Reference proteome</keyword>
<evidence type="ECO:0000256" key="1">
    <source>
        <dbReference type="SAM" id="MobiDB-lite"/>
    </source>
</evidence>
<dbReference type="InterPro" id="IPR002828">
    <property type="entry name" value="SurE-like_Pase/nucleotidase"/>
</dbReference>
<evidence type="ECO:0000313" key="3">
    <source>
        <dbReference type="EMBL" id="PWN28609.1"/>
    </source>
</evidence>
<dbReference type="GO" id="GO:0000932">
    <property type="term" value="C:P-body"/>
    <property type="evidence" value="ECO:0007669"/>
    <property type="project" value="TreeGrafter"/>
</dbReference>
<dbReference type="STRING" id="1569628.A0A316UTJ4"/>
<dbReference type="Pfam" id="PF01975">
    <property type="entry name" value="SurE"/>
    <property type="match status" value="1"/>
</dbReference>
<evidence type="ECO:0000313" key="4">
    <source>
        <dbReference type="Proteomes" id="UP000245884"/>
    </source>
</evidence>
<dbReference type="GO" id="GO:0016787">
    <property type="term" value="F:hydrolase activity"/>
    <property type="evidence" value="ECO:0007669"/>
    <property type="project" value="InterPro"/>
</dbReference>
<dbReference type="EMBL" id="KZ819665">
    <property type="protein sequence ID" value="PWN28609.1"/>
    <property type="molecule type" value="Genomic_DNA"/>
</dbReference>
<dbReference type="InterPro" id="IPR036523">
    <property type="entry name" value="SurE-like_sf"/>
</dbReference>
<sequence>MAPSSSSSSSRTPLNILLVNDDGCPGPASPHILSFYRTLVNRGHHVSVVLPSHQKSWGAMAFSVKGSIGLWYYYPEQDGEGAGKWETERRPGGAKEEWVLIDGSPTTCTSIGLFNQSQLFPDAEQKPFDLVLSGPNLGRNTGAAFAMSSGTLGAAMAGALSKHKAIAVSYAHFSVVPKAIQDAIDAKGLSSGPSQPTSDEGEETDPPQPPAASSPSAWKHVVSVAPVELVQIAHNISIDLVERLVRGWEPSVGVYSINVPLAWTLKDPQVFWTAVWKNSYPKLFKLMEPQESGQGQAAATHIPASAPKPKTNLVFAPEMSSMMARGSEESFVGTDAWAIQHGHISISRLQPGFVEVPLPANHDGQRFKM</sequence>
<feature type="domain" description="Survival protein SurE-like phosphatase/nucleotidase" evidence="2">
    <location>
        <begin position="16"/>
        <end position="174"/>
    </location>
</feature>
<dbReference type="InterPro" id="IPR027746">
    <property type="entry name" value="TTL"/>
</dbReference>
<dbReference type="GeneID" id="37025373"/>
<dbReference type="Gene3D" id="3.40.1210.10">
    <property type="entry name" value="Survival protein SurE-like phosphatase/nucleotidase"/>
    <property type="match status" value="1"/>
</dbReference>
<protein>
    <submittedName>
        <fullName evidence="3">Sure-like protein</fullName>
    </submittedName>
</protein>